<dbReference type="EMBL" id="CP058529">
    <property type="protein sequence ID" value="QLG29405.1"/>
    <property type="molecule type" value="Genomic_DNA"/>
</dbReference>
<proteinExistence type="predicted"/>
<keyword evidence="3" id="KW-1185">Reference proteome</keyword>
<protein>
    <submittedName>
        <fullName evidence="2">Uncharacterized protein</fullName>
    </submittedName>
</protein>
<dbReference type="AlphaFoldDB" id="A0A7D5GE23"/>
<evidence type="ECO:0000313" key="2">
    <source>
        <dbReference type="EMBL" id="QLG29405.1"/>
    </source>
</evidence>
<dbReference type="KEGG" id="halg:HUG10_02900"/>
<gene>
    <name evidence="2" type="ORF">HUG10_02900</name>
</gene>
<dbReference type="Proteomes" id="UP000509750">
    <property type="component" value="Chromosome"/>
</dbReference>
<feature type="compositionally biased region" description="Basic and acidic residues" evidence="1">
    <location>
        <begin position="47"/>
        <end position="59"/>
    </location>
</feature>
<evidence type="ECO:0000313" key="3">
    <source>
        <dbReference type="Proteomes" id="UP000509750"/>
    </source>
</evidence>
<organism evidence="2 3">
    <name type="scientific">Halorarum halophilum</name>
    <dbReference type="NCBI Taxonomy" id="2743090"/>
    <lineage>
        <taxon>Archaea</taxon>
        <taxon>Methanobacteriati</taxon>
        <taxon>Methanobacteriota</taxon>
        <taxon>Stenosarchaea group</taxon>
        <taxon>Halobacteria</taxon>
        <taxon>Halobacteriales</taxon>
        <taxon>Haloferacaceae</taxon>
        <taxon>Halorarum</taxon>
    </lineage>
</organism>
<name>A0A7D5GE23_9EURY</name>
<feature type="region of interest" description="Disordered" evidence="1">
    <location>
        <begin position="47"/>
        <end position="67"/>
    </location>
</feature>
<dbReference type="OrthoDB" id="247722at2157"/>
<reference evidence="2 3" key="1">
    <citation type="submission" date="2020-07" db="EMBL/GenBank/DDBJ databases">
        <title>Gai3-2, isolated from salt lake.</title>
        <authorList>
            <person name="Cui H."/>
            <person name="Shi X."/>
        </authorList>
    </citation>
    <scope>NUCLEOTIDE SEQUENCE [LARGE SCALE GENOMIC DNA]</scope>
    <source>
        <strain evidence="2 3">Gai3-2</strain>
    </source>
</reference>
<sequence length="67" mass="7645">MDATPIIQEDEALSYEEYVTLVYELHHVQLPGLQAAGVIEFDRHGETVSRGGSFDEWRPRLKHGHGR</sequence>
<accession>A0A7D5GE23</accession>
<evidence type="ECO:0000256" key="1">
    <source>
        <dbReference type="SAM" id="MobiDB-lite"/>
    </source>
</evidence>